<dbReference type="PANTHER" id="PTHR11439:SF470">
    <property type="entry name" value="CYSTEINE-RICH RLK (RECEPTOR-LIKE PROTEIN KINASE) 8"/>
    <property type="match status" value="1"/>
</dbReference>
<dbReference type="CDD" id="cd09272">
    <property type="entry name" value="RNase_HI_RT_Ty1"/>
    <property type="match status" value="1"/>
</dbReference>
<dbReference type="AlphaFoldDB" id="A0A6P4BNW6"/>
<dbReference type="PANTHER" id="PTHR11439">
    <property type="entry name" value="GAG-POL-RELATED RETROTRANSPOSON"/>
    <property type="match status" value="1"/>
</dbReference>
<dbReference type="InterPro" id="IPR013103">
    <property type="entry name" value="RVT_2"/>
</dbReference>
<gene>
    <name evidence="3" type="primary">LOC107459542</name>
</gene>
<organism evidence="2 3">
    <name type="scientific">Arachis duranensis</name>
    <name type="common">Wild peanut</name>
    <dbReference type="NCBI Taxonomy" id="130453"/>
    <lineage>
        <taxon>Eukaryota</taxon>
        <taxon>Viridiplantae</taxon>
        <taxon>Streptophyta</taxon>
        <taxon>Embryophyta</taxon>
        <taxon>Tracheophyta</taxon>
        <taxon>Spermatophyta</taxon>
        <taxon>Magnoliopsida</taxon>
        <taxon>eudicotyledons</taxon>
        <taxon>Gunneridae</taxon>
        <taxon>Pentapetalae</taxon>
        <taxon>rosids</taxon>
        <taxon>fabids</taxon>
        <taxon>Fabales</taxon>
        <taxon>Fabaceae</taxon>
        <taxon>Papilionoideae</taxon>
        <taxon>50 kb inversion clade</taxon>
        <taxon>dalbergioids sensu lato</taxon>
        <taxon>Dalbergieae</taxon>
        <taxon>Pterocarpus clade</taxon>
        <taxon>Arachis</taxon>
    </lineage>
</organism>
<dbReference type="GeneID" id="107459542"/>
<dbReference type="Pfam" id="PF07727">
    <property type="entry name" value="RVT_2"/>
    <property type="match status" value="1"/>
</dbReference>
<keyword evidence="2" id="KW-1185">Reference proteome</keyword>
<protein>
    <submittedName>
        <fullName evidence="3">Uncharacterized mitochondrial protein AtMg00810-like</fullName>
    </submittedName>
</protein>
<evidence type="ECO:0000259" key="1">
    <source>
        <dbReference type="Pfam" id="PF07727"/>
    </source>
</evidence>
<sequence>MALDKAFSIKDIGDLKYFLGLKIARSNKGISVCQRKYVTGLLKDYGLSDAKPVSTFMEYTLKLSRSAAPLYDDISAYRRLVKRLVYLTTTRPDICYVVGKLSFTNADWASCPYIKRSISGYCFFLNDALVSWKSEKQLTVARSSSEAEYRAMAAGLCESVLYIAANSVFHERTKHIEVDCHVVRERAMLGLVKLLPISSKNQTADIFTKALAPGPF</sequence>
<accession>A0A6P4BNW6</accession>
<evidence type="ECO:0000313" key="2">
    <source>
        <dbReference type="Proteomes" id="UP000515211"/>
    </source>
</evidence>
<dbReference type="KEGG" id="adu:107459542"/>
<proteinExistence type="predicted"/>
<feature type="domain" description="Reverse transcriptase Ty1/copia-type" evidence="1">
    <location>
        <begin position="3"/>
        <end position="57"/>
    </location>
</feature>
<evidence type="ECO:0000313" key="3">
    <source>
        <dbReference type="RefSeq" id="XP_015933253.1"/>
    </source>
</evidence>
<reference evidence="2" key="1">
    <citation type="journal article" date="2016" name="Nat. Genet.">
        <title>The genome sequences of Arachis duranensis and Arachis ipaensis, the diploid ancestors of cultivated peanut.</title>
        <authorList>
            <person name="Bertioli D.J."/>
            <person name="Cannon S.B."/>
            <person name="Froenicke L."/>
            <person name="Huang G."/>
            <person name="Farmer A.D."/>
            <person name="Cannon E.K."/>
            <person name="Liu X."/>
            <person name="Gao D."/>
            <person name="Clevenger J."/>
            <person name="Dash S."/>
            <person name="Ren L."/>
            <person name="Moretzsohn M.C."/>
            <person name="Shirasawa K."/>
            <person name="Huang W."/>
            <person name="Vidigal B."/>
            <person name="Abernathy B."/>
            <person name="Chu Y."/>
            <person name="Niederhuth C.E."/>
            <person name="Umale P."/>
            <person name="Araujo A.C."/>
            <person name="Kozik A."/>
            <person name="Kim K.D."/>
            <person name="Burow M.D."/>
            <person name="Varshney R.K."/>
            <person name="Wang X."/>
            <person name="Zhang X."/>
            <person name="Barkley N."/>
            <person name="Guimaraes P.M."/>
            <person name="Isobe S."/>
            <person name="Guo B."/>
            <person name="Liao B."/>
            <person name="Stalker H.T."/>
            <person name="Schmitz R.J."/>
            <person name="Scheffler B.E."/>
            <person name="Leal-Bertioli S.C."/>
            <person name="Xun X."/>
            <person name="Jackson S.A."/>
            <person name="Michelmore R."/>
            <person name="Ozias-Akins P."/>
        </authorList>
    </citation>
    <scope>NUCLEOTIDE SEQUENCE [LARGE SCALE GENOMIC DNA]</scope>
    <source>
        <strain evidence="2">cv. V14167</strain>
    </source>
</reference>
<reference evidence="3" key="2">
    <citation type="submission" date="2025-08" db="UniProtKB">
        <authorList>
            <consortium name="RefSeq"/>
        </authorList>
    </citation>
    <scope>IDENTIFICATION</scope>
    <source>
        <tissue evidence="3">Whole plant</tissue>
    </source>
</reference>
<dbReference type="RefSeq" id="XP_015933253.1">
    <property type="nucleotide sequence ID" value="XM_016077767.1"/>
</dbReference>
<name>A0A6P4BNW6_ARADU</name>
<dbReference type="Proteomes" id="UP000515211">
    <property type="component" value="Chromosome 7"/>
</dbReference>